<dbReference type="PANTHER" id="PTHR10913">
    <property type="entry name" value="FOLLISTATIN-RELATED"/>
    <property type="match status" value="1"/>
</dbReference>
<keyword evidence="1" id="KW-0646">Protease inhibitor</keyword>
<feature type="compositionally biased region" description="Basic and acidic residues" evidence="5">
    <location>
        <begin position="173"/>
        <end position="184"/>
    </location>
</feature>
<protein>
    <recommendedName>
        <fullName evidence="7">Kazal-like domain-containing protein</fullName>
    </recommendedName>
</protein>
<dbReference type="VEuPathDB" id="CryptoDB:Cvel_25333"/>
<feature type="domain" description="Kazal-like" evidence="7">
    <location>
        <begin position="366"/>
        <end position="418"/>
    </location>
</feature>
<feature type="region of interest" description="Disordered" evidence="5">
    <location>
        <begin position="103"/>
        <end position="124"/>
    </location>
</feature>
<dbReference type="PANTHER" id="PTHR10913:SF45">
    <property type="entry name" value="FOLLISTATIN, ISOFORM A-RELATED"/>
    <property type="match status" value="1"/>
</dbReference>
<evidence type="ECO:0000256" key="6">
    <source>
        <dbReference type="SAM" id="SignalP"/>
    </source>
</evidence>
<gene>
    <name evidence="8" type="ORF">Cvel_25333</name>
</gene>
<feature type="domain" description="Kazal-like" evidence="7">
    <location>
        <begin position="272"/>
        <end position="324"/>
    </location>
</feature>
<proteinExistence type="predicted"/>
<feature type="compositionally biased region" description="Polar residues" evidence="5">
    <location>
        <begin position="980"/>
        <end position="990"/>
    </location>
</feature>
<evidence type="ECO:0000256" key="5">
    <source>
        <dbReference type="SAM" id="MobiDB-lite"/>
    </source>
</evidence>
<keyword evidence="2" id="KW-0722">Serine protease inhibitor</keyword>
<evidence type="ECO:0000256" key="2">
    <source>
        <dbReference type="ARBA" id="ARBA00022900"/>
    </source>
</evidence>
<dbReference type="Pfam" id="PF07648">
    <property type="entry name" value="Kazal_2"/>
    <property type="match status" value="3"/>
</dbReference>
<dbReference type="CDD" id="cd00104">
    <property type="entry name" value="KAZAL_FS"/>
    <property type="match status" value="6"/>
</dbReference>
<evidence type="ECO:0000256" key="1">
    <source>
        <dbReference type="ARBA" id="ARBA00022690"/>
    </source>
</evidence>
<feature type="compositionally biased region" description="Acidic residues" evidence="5">
    <location>
        <begin position="962"/>
        <end position="977"/>
    </location>
</feature>
<dbReference type="GO" id="GO:0005576">
    <property type="term" value="C:extracellular region"/>
    <property type="evidence" value="ECO:0007669"/>
    <property type="project" value="TreeGrafter"/>
</dbReference>
<feature type="compositionally biased region" description="Acidic residues" evidence="5">
    <location>
        <begin position="824"/>
        <end position="834"/>
    </location>
</feature>
<feature type="compositionally biased region" description="Acidic residues" evidence="5">
    <location>
        <begin position="855"/>
        <end position="870"/>
    </location>
</feature>
<dbReference type="SMART" id="SM00280">
    <property type="entry name" value="KAZAL"/>
    <property type="match status" value="6"/>
</dbReference>
<reference evidence="8" key="1">
    <citation type="submission" date="2014-11" db="EMBL/GenBank/DDBJ databases">
        <authorList>
            <person name="Otto D Thomas"/>
            <person name="Naeem Raeece"/>
        </authorList>
    </citation>
    <scope>NUCLEOTIDE SEQUENCE</scope>
</reference>
<feature type="domain" description="Kazal-like" evidence="7">
    <location>
        <begin position="455"/>
        <end position="508"/>
    </location>
</feature>
<feature type="domain" description="Kazal-like" evidence="7">
    <location>
        <begin position="207"/>
        <end position="260"/>
    </location>
</feature>
<dbReference type="Gene3D" id="3.30.60.30">
    <property type="match status" value="6"/>
</dbReference>
<keyword evidence="4" id="KW-0175">Coiled coil</keyword>
<feature type="signal peptide" evidence="6">
    <location>
        <begin position="1"/>
        <end position="22"/>
    </location>
</feature>
<name>A0A0G4H981_9ALVE</name>
<accession>A0A0G4H981</accession>
<feature type="compositionally biased region" description="Acidic residues" evidence="5">
    <location>
        <begin position="788"/>
        <end position="815"/>
    </location>
</feature>
<dbReference type="InterPro" id="IPR036058">
    <property type="entry name" value="Kazal_dom_sf"/>
</dbReference>
<feature type="compositionally biased region" description="Polar residues" evidence="5">
    <location>
        <begin position="327"/>
        <end position="358"/>
    </location>
</feature>
<feature type="region of interest" description="Disordered" evidence="5">
    <location>
        <begin position="787"/>
        <end position="1020"/>
    </location>
</feature>
<dbReference type="GO" id="GO:0030154">
    <property type="term" value="P:cell differentiation"/>
    <property type="evidence" value="ECO:0007669"/>
    <property type="project" value="TreeGrafter"/>
</dbReference>
<keyword evidence="6" id="KW-0732">Signal</keyword>
<organism evidence="8">
    <name type="scientific">Chromera velia CCMP2878</name>
    <dbReference type="NCBI Taxonomy" id="1169474"/>
    <lineage>
        <taxon>Eukaryota</taxon>
        <taxon>Sar</taxon>
        <taxon>Alveolata</taxon>
        <taxon>Colpodellida</taxon>
        <taxon>Chromeraceae</taxon>
        <taxon>Chromera</taxon>
    </lineage>
</organism>
<feature type="compositionally biased region" description="Polar residues" evidence="5">
    <location>
        <begin position="907"/>
        <end position="920"/>
    </location>
</feature>
<dbReference type="EMBL" id="CDMZ01002045">
    <property type="protein sequence ID" value="CEM40478.1"/>
    <property type="molecule type" value="Genomic_DNA"/>
</dbReference>
<feature type="domain" description="Kazal-like" evidence="7">
    <location>
        <begin position="37"/>
        <end position="90"/>
    </location>
</feature>
<dbReference type="InterPro" id="IPR050653">
    <property type="entry name" value="Prot_Inhib_GrowthFact_Antg"/>
</dbReference>
<feature type="region of interest" description="Disordered" evidence="5">
    <location>
        <begin position="321"/>
        <end position="359"/>
    </location>
</feature>
<evidence type="ECO:0000313" key="8">
    <source>
        <dbReference type="EMBL" id="CEM40478.1"/>
    </source>
</evidence>
<keyword evidence="3" id="KW-1015">Disulfide bond</keyword>
<sequence>MKTFGQILLAVLCSFVFPCASGSVSKLVGKRGLQQSGNGETACDIMCATIYAPVCGTDLKTYSNACLLRKEKQCKGLDSLEVLLEGACPPAPIGQGTVKILSDEEDEQGEGGESVEDEALEEEEEAEEGQDCSFVCLPVRSHVCASDGNTYLNACEMKLAACQASSEIHAIKRGDCEREPERNSTEVTSPQSTVPETEEETEAPASAPVDVSCEEIMCSAVVSPVCGSDGITYGNSCEMRRQGCKSGVILAVVHEGKCEIASNLTVISSHPERFHFPCPVSCTDVNTPVCGSDGVTYPGFCELSLALCDFVSPAGISHEGPCGGTGNTTETASLNSSSPSPEETLNTTGVNASESVSGGETIETAGLFPSDCPRYCPMIYAPICGTDDSTYGNDCELMVRSCQLGGGLEKLHDGECGTTPPEIVMAQTTGGYAPHLPGQGPNPPPLPPGAHSTGPSDVPPCADMMCATIWKPVCGSDGQTYSNECMLRRSACNSGETIQVVKEGECLQAQSSQGLRALQENPDASASCPIGCEEWFDGCKTCECSPGGVVGRCRGGWFCQADVAAAVCQKWREDSTSASFSRARDGLSQSDLMILGALGNRNNDEIVSLLHQVEGEVRVAVGERDGAQADLERLQRTWDRDQRTAATRMERALNSLSTAEERLLQAVQEGRLAVLEMDDRGVIASLGLDVQTLDYDRLVSLLPPAARAPLEREKRGVDDASALIAQLREEQQKGQEAFDAESVRLEGVVERTSVVLEERLSTLKLLYIETETRGVRVRQPAYIKELLETDEEGQMEGEEVRMEEEEEEEEKEEESVTTPAPSPVEEEEEEEPEEERERGGLFARLREEREREEQEKEADEAAAAQEEEEEERRPRFSFFLRGREDPKEEEEEEEESVETSEMEETQQDPPLTTQEDTQVAPTPRVPEPEESGPPVSEPATVAEPPVTSDGTVPNGQSGEQTQSDEEAEISEETETTSETDLPTASVSSSFLDDVLQPPVSAEAESELEELNRRTNEHVTSSDCPDACALWFDGCNTSVSYNQQTDPQLDALSESGGVVKLKSPPEGTTGSRGLFHFGCEDGFVLDMPVGGWEGGEEGAVLFRYTGNDYGKASWKAGTSQSGPLLKTVVGIQVSRQVWRDDLKIESGSGGRRKVVQFSEDLKQKACELSSDQEKRLFILNIVRTLGEQGMEEGSQILTIDLWDSFPSTVSDRVGNVAAFSSKFFVDTTTENLDLEIVDKEGKRQGVYFAVS</sequence>
<feature type="compositionally biased region" description="Basic and acidic residues" evidence="5">
    <location>
        <begin position="835"/>
        <end position="854"/>
    </location>
</feature>
<dbReference type="PROSITE" id="PS51465">
    <property type="entry name" value="KAZAL_2"/>
    <property type="match status" value="6"/>
</dbReference>
<dbReference type="Pfam" id="PF00050">
    <property type="entry name" value="Kazal_1"/>
    <property type="match status" value="3"/>
</dbReference>
<dbReference type="SUPFAM" id="SSF100895">
    <property type="entry name" value="Kazal-type serine protease inhibitors"/>
    <property type="match status" value="6"/>
</dbReference>
<feature type="compositionally biased region" description="Polar residues" evidence="5">
    <location>
        <begin position="948"/>
        <end position="960"/>
    </location>
</feature>
<feature type="region of interest" description="Disordered" evidence="5">
    <location>
        <begin position="173"/>
        <end position="205"/>
    </location>
</feature>
<dbReference type="InterPro" id="IPR002350">
    <property type="entry name" value="Kazal_dom"/>
</dbReference>
<evidence type="ECO:0000256" key="4">
    <source>
        <dbReference type="SAM" id="Coils"/>
    </source>
</evidence>
<feature type="coiled-coil region" evidence="4">
    <location>
        <begin position="710"/>
        <end position="737"/>
    </location>
</feature>
<feature type="chain" id="PRO_5005191270" description="Kazal-like domain-containing protein" evidence="6">
    <location>
        <begin position="23"/>
        <end position="1250"/>
    </location>
</feature>
<evidence type="ECO:0000259" key="7">
    <source>
        <dbReference type="PROSITE" id="PS51465"/>
    </source>
</evidence>
<feature type="compositionally biased region" description="Acidic residues" evidence="5">
    <location>
        <begin position="887"/>
        <end position="906"/>
    </location>
</feature>
<feature type="domain" description="Kazal-like" evidence="7">
    <location>
        <begin position="126"/>
        <end position="178"/>
    </location>
</feature>
<evidence type="ECO:0000256" key="3">
    <source>
        <dbReference type="ARBA" id="ARBA00023157"/>
    </source>
</evidence>
<dbReference type="AlphaFoldDB" id="A0A0G4H981"/>
<feature type="region of interest" description="Disordered" evidence="5">
    <location>
        <begin position="432"/>
        <end position="455"/>
    </location>
</feature>